<dbReference type="AlphaFoldDB" id="A0AAV4SWA5"/>
<comment type="caution">
    <text evidence="2">The sequence shown here is derived from an EMBL/GenBank/DDBJ whole genome shotgun (WGS) entry which is preliminary data.</text>
</comment>
<accession>A0AAV4SWA5</accession>
<sequence length="99" mass="11058">MKFQLLQRTLTKKTKYTSTIFRISKQPDENSAIGIVSGTTISSSPNINNEICKTRTTASKPKKRKTAFAFLKRENKTEASGQEVNVTQKGLGTQARHQL</sequence>
<feature type="region of interest" description="Disordered" evidence="1">
    <location>
        <begin position="72"/>
        <end position="99"/>
    </location>
</feature>
<reference evidence="2 3" key="1">
    <citation type="submission" date="2021-06" db="EMBL/GenBank/DDBJ databases">
        <title>Caerostris darwini draft genome.</title>
        <authorList>
            <person name="Kono N."/>
            <person name="Arakawa K."/>
        </authorList>
    </citation>
    <scope>NUCLEOTIDE SEQUENCE [LARGE SCALE GENOMIC DNA]</scope>
</reference>
<keyword evidence="3" id="KW-1185">Reference proteome</keyword>
<protein>
    <submittedName>
        <fullName evidence="2">Uncharacterized protein</fullName>
    </submittedName>
</protein>
<dbReference type="Proteomes" id="UP001054837">
    <property type="component" value="Unassembled WGS sequence"/>
</dbReference>
<organism evidence="2 3">
    <name type="scientific">Caerostris darwini</name>
    <dbReference type="NCBI Taxonomy" id="1538125"/>
    <lineage>
        <taxon>Eukaryota</taxon>
        <taxon>Metazoa</taxon>
        <taxon>Ecdysozoa</taxon>
        <taxon>Arthropoda</taxon>
        <taxon>Chelicerata</taxon>
        <taxon>Arachnida</taxon>
        <taxon>Araneae</taxon>
        <taxon>Araneomorphae</taxon>
        <taxon>Entelegynae</taxon>
        <taxon>Araneoidea</taxon>
        <taxon>Araneidae</taxon>
        <taxon>Caerostris</taxon>
    </lineage>
</organism>
<gene>
    <name evidence="2" type="ORF">CDAR_222391</name>
</gene>
<name>A0AAV4SWA5_9ARAC</name>
<evidence type="ECO:0000313" key="3">
    <source>
        <dbReference type="Proteomes" id="UP001054837"/>
    </source>
</evidence>
<proteinExistence type="predicted"/>
<feature type="compositionally biased region" description="Polar residues" evidence="1">
    <location>
        <begin position="78"/>
        <end position="99"/>
    </location>
</feature>
<evidence type="ECO:0000313" key="2">
    <source>
        <dbReference type="EMBL" id="GIY37546.1"/>
    </source>
</evidence>
<dbReference type="EMBL" id="BPLQ01008461">
    <property type="protein sequence ID" value="GIY37546.1"/>
    <property type="molecule type" value="Genomic_DNA"/>
</dbReference>
<evidence type="ECO:0000256" key="1">
    <source>
        <dbReference type="SAM" id="MobiDB-lite"/>
    </source>
</evidence>